<evidence type="ECO:0000256" key="4">
    <source>
        <dbReference type="ARBA" id="ARBA00022692"/>
    </source>
</evidence>
<feature type="transmembrane region" description="Helical" evidence="7">
    <location>
        <begin position="73"/>
        <end position="96"/>
    </location>
</feature>
<evidence type="ECO:0000313" key="10">
    <source>
        <dbReference type="Proteomes" id="UP000007721"/>
    </source>
</evidence>
<dbReference type="InterPro" id="IPR035906">
    <property type="entry name" value="MetI-like_sf"/>
</dbReference>
<keyword evidence="4 7" id="KW-0812">Transmembrane</keyword>
<dbReference type="PANTHER" id="PTHR30151">
    <property type="entry name" value="ALKANE SULFONATE ABC TRANSPORTER-RELATED, MEMBRANE SUBUNIT"/>
    <property type="match status" value="1"/>
</dbReference>
<evidence type="ECO:0000259" key="8">
    <source>
        <dbReference type="PROSITE" id="PS50928"/>
    </source>
</evidence>
<comment type="similarity">
    <text evidence="7">Belongs to the binding-protein-dependent transport system permease family.</text>
</comment>
<dbReference type="Pfam" id="PF00528">
    <property type="entry name" value="BPD_transp_1"/>
    <property type="match status" value="1"/>
</dbReference>
<evidence type="ECO:0000256" key="7">
    <source>
        <dbReference type="RuleBase" id="RU363032"/>
    </source>
</evidence>
<evidence type="ECO:0000256" key="5">
    <source>
        <dbReference type="ARBA" id="ARBA00022989"/>
    </source>
</evidence>
<comment type="subcellular location">
    <subcellularLocation>
        <location evidence="1 7">Cell membrane</location>
        <topology evidence="1 7">Multi-pass membrane protein</topology>
    </subcellularLocation>
</comment>
<feature type="transmembrane region" description="Helical" evidence="7">
    <location>
        <begin position="173"/>
        <end position="190"/>
    </location>
</feature>
<dbReference type="OrthoDB" id="5449677at2"/>
<keyword evidence="5 7" id="KW-1133">Transmembrane helix</keyword>
<protein>
    <submittedName>
        <fullName evidence="9">ABC transporter, membrane protein</fullName>
    </submittedName>
</protein>
<dbReference type="PROSITE" id="PS50928">
    <property type="entry name" value="ABC_TM1"/>
    <property type="match status" value="1"/>
</dbReference>
<dbReference type="EMBL" id="CP001390">
    <property type="protein sequence ID" value="ACM20847.1"/>
    <property type="molecule type" value="Genomic_DNA"/>
</dbReference>
<dbReference type="SUPFAM" id="SSF161098">
    <property type="entry name" value="MetI-like"/>
    <property type="match status" value="1"/>
</dbReference>
<dbReference type="PANTHER" id="PTHR30151:SF0">
    <property type="entry name" value="ABC TRANSPORTER PERMEASE PROTEIN MJ0413-RELATED"/>
    <property type="match status" value="1"/>
</dbReference>
<name>B9M067_GEODF</name>
<keyword evidence="6 7" id="KW-0472">Membrane</keyword>
<feature type="transmembrane region" description="Helical" evidence="7">
    <location>
        <begin position="229"/>
        <end position="247"/>
    </location>
</feature>
<sequence length="276" mass="30082">MDTVDSERGHQSSICLMRITVAALALFAWEVLPRMEVIDPQFVPPLSSVLVTIRGLLENGDLLTHTLVSLQRAFSGLLAATLIGLPLGLVLGGWFPRLQQALEPLMELFAQANPVILAHIIIFFLGIGEVAKIFTICWLCIWPITFSTIAGIRDVDPQLMKAARSLGLGRWQLFLHVALPASAPSFFTGLRLAAGYAFLMLIASEMMGASNGLGWLVMQSQENYHIQRIFAGATIITALAVLTDLLLKVLEKRTLVWTDNGSGWLKPQGPGIPVGE</sequence>
<dbReference type="HOGENOM" id="CLU_046113_1_3_7"/>
<feature type="transmembrane region" description="Helical" evidence="7">
    <location>
        <begin position="196"/>
        <end position="217"/>
    </location>
</feature>
<proteinExistence type="inferred from homology"/>
<dbReference type="eggNOG" id="COG0600">
    <property type="taxonomic scope" value="Bacteria"/>
</dbReference>
<dbReference type="KEGG" id="geo:Geob_2494"/>
<feature type="transmembrane region" description="Helical" evidence="7">
    <location>
        <begin position="133"/>
        <end position="152"/>
    </location>
</feature>
<accession>B9M067</accession>
<reference evidence="9 10" key="1">
    <citation type="submission" date="2009-01" db="EMBL/GenBank/DDBJ databases">
        <title>Complete sequence of Geobacter sp. FRC-32.</title>
        <authorList>
            <consortium name="US DOE Joint Genome Institute"/>
            <person name="Lucas S."/>
            <person name="Copeland A."/>
            <person name="Lapidus A."/>
            <person name="Glavina del Rio T."/>
            <person name="Dalin E."/>
            <person name="Tice H."/>
            <person name="Bruce D."/>
            <person name="Goodwin L."/>
            <person name="Pitluck S."/>
            <person name="Saunders E."/>
            <person name="Brettin T."/>
            <person name="Detter J.C."/>
            <person name="Han C."/>
            <person name="Larimer F."/>
            <person name="Land M."/>
            <person name="Hauser L."/>
            <person name="Kyrpides N."/>
            <person name="Ovchinnikova G."/>
            <person name="Kostka J."/>
            <person name="Richardson P."/>
        </authorList>
    </citation>
    <scope>NUCLEOTIDE SEQUENCE [LARGE SCALE GENOMIC DNA]</scope>
    <source>
        <strain evidence="10">DSM 22248 / JCM 15807 / FRC-32</strain>
    </source>
</reference>
<dbReference type="STRING" id="316067.Geob_2494"/>
<dbReference type="Gene3D" id="1.10.3720.10">
    <property type="entry name" value="MetI-like"/>
    <property type="match status" value="1"/>
</dbReference>
<organism evidence="9 10">
    <name type="scientific">Geotalea daltonii (strain DSM 22248 / JCM 15807 / FRC-32)</name>
    <name type="common">Geobacter daltonii</name>
    <dbReference type="NCBI Taxonomy" id="316067"/>
    <lineage>
        <taxon>Bacteria</taxon>
        <taxon>Pseudomonadati</taxon>
        <taxon>Thermodesulfobacteriota</taxon>
        <taxon>Desulfuromonadia</taxon>
        <taxon>Geobacterales</taxon>
        <taxon>Geobacteraceae</taxon>
        <taxon>Geotalea</taxon>
    </lineage>
</organism>
<evidence type="ECO:0000256" key="2">
    <source>
        <dbReference type="ARBA" id="ARBA00022448"/>
    </source>
</evidence>
<dbReference type="Proteomes" id="UP000007721">
    <property type="component" value="Chromosome"/>
</dbReference>
<dbReference type="GO" id="GO:0055085">
    <property type="term" value="P:transmembrane transport"/>
    <property type="evidence" value="ECO:0007669"/>
    <property type="project" value="InterPro"/>
</dbReference>
<evidence type="ECO:0000256" key="3">
    <source>
        <dbReference type="ARBA" id="ARBA00022475"/>
    </source>
</evidence>
<dbReference type="CDD" id="cd06261">
    <property type="entry name" value="TM_PBP2"/>
    <property type="match status" value="1"/>
</dbReference>
<dbReference type="AlphaFoldDB" id="B9M067"/>
<evidence type="ECO:0000313" key="9">
    <source>
        <dbReference type="EMBL" id="ACM20847.1"/>
    </source>
</evidence>
<keyword evidence="3" id="KW-1003">Cell membrane</keyword>
<keyword evidence="2 7" id="KW-0813">Transport</keyword>
<evidence type="ECO:0000256" key="6">
    <source>
        <dbReference type="ARBA" id="ARBA00023136"/>
    </source>
</evidence>
<feature type="domain" description="ABC transmembrane type-1" evidence="8">
    <location>
        <begin position="66"/>
        <end position="247"/>
    </location>
</feature>
<dbReference type="InterPro" id="IPR000515">
    <property type="entry name" value="MetI-like"/>
</dbReference>
<evidence type="ECO:0000256" key="1">
    <source>
        <dbReference type="ARBA" id="ARBA00004651"/>
    </source>
</evidence>
<dbReference type="GO" id="GO:0005886">
    <property type="term" value="C:plasma membrane"/>
    <property type="evidence" value="ECO:0007669"/>
    <property type="project" value="UniProtKB-SubCell"/>
</dbReference>
<keyword evidence="10" id="KW-1185">Reference proteome</keyword>
<feature type="transmembrane region" description="Helical" evidence="7">
    <location>
        <begin position="108"/>
        <end position="127"/>
    </location>
</feature>
<gene>
    <name evidence="9" type="ordered locus">Geob_2494</name>
</gene>